<organism evidence="2 3">
    <name type="scientific">Pedobacter hartonius</name>
    <dbReference type="NCBI Taxonomy" id="425514"/>
    <lineage>
        <taxon>Bacteria</taxon>
        <taxon>Pseudomonadati</taxon>
        <taxon>Bacteroidota</taxon>
        <taxon>Sphingobacteriia</taxon>
        <taxon>Sphingobacteriales</taxon>
        <taxon>Sphingobacteriaceae</taxon>
        <taxon>Pedobacter</taxon>
    </lineage>
</organism>
<name>A0A1H4AZC9_9SPHI</name>
<gene>
    <name evidence="2" type="ORF">SAMN05443550_103144</name>
</gene>
<dbReference type="InterPro" id="IPR036390">
    <property type="entry name" value="WH_DNA-bd_sf"/>
</dbReference>
<proteinExistence type="predicted"/>
<dbReference type="Gene3D" id="1.10.10.10">
    <property type="entry name" value="Winged helix-like DNA-binding domain superfamily/Winged helix DNA-binding domain"/>
    <property type="match status" value="1"/>
</dbReference>
<dbReference type="STRING" id="425514.SAMN05443550_103144"/>
<keyword evidence="3" id="KW-1185">Reference proteome</keyword>
<dbReference type="PANTHER" id="PTHR30432:SF1">
    <property type="entry name" value="DNA-BINDING TRANSCRIPTIONAL DUAL REGULATOR MODE"/>
    <property type="match status" value="1"/>
</dbReference>
<dbReference type="InterPro" id="IPR036388">
    <property type="entry name" value="WH-like_DNA-bd_sf"/>
</dbReference>
<reference evidence="2 3" key="1">
    <citation type="submission" date="2016-10" db="EMBL/GenBank/DDBJ databases">
        <authorList>
            <person name="de Groot N.N."/>
        </authorList>
    </citation>
    <scope>NUCLEOTIDE SEQUENCE [LARGE SCALE GENOMIC DNA]</scope>
    <source>
        <strain evidence="2 3">DSM 19033</strain>
    </source>
</reference>
<dbReference type="AlphaFoldDB" id="A0A1H4AZC9"/>
<feature type="domain" description="HTH lysR-type" evidence="1">
    <location>
        <begin position="41"/>
        <end position="101"/>
    </location>
</feature>
<dbReference type="Pfam" id="PF00126">
    <property type="entry name" value="HTH_1"/>
    <property type="match status" value="1"/>
</dbReference>
<protein>
    <submittedName>
        <fullName evidence="2">Molybdate transport system regulatory protein</fullName>
    </submittedName>
</protein>
<accession>A0A1H4AZC9</accession>
<evidence type="ECO:0000313" key="2">
    <source>
        <dbReference type="EMBL" id="SEA41158.1"/>
    </source>
</evidence>
<evidence type="ECO:0000259" key="1">
    <source>
        <dbReference type="Pfam" id="PF00126"/>
    </source>
</evidence>
<dbReference type="Proteomes" id="UP000198850">
    <property type="component" value="Unassembled WGS sequence"/>
</dbReference>
<dbReference type="EMBL" id="FNRA01000003">
    <property type="protein sequence ID" value="SEA41158.1"/>
    <property type="molecule type" value="Genomic_DNA"/>
</dbReference>
<dbReference type="InterPro" id="IPR000847">
    <property type="entry name" value="LysR_HTH_N"/>
</dbReference>
<dbReference type="OrthoDB" id="9805928at2"/>
<sequence length="128" mass="14548">MPGKEVDHEYLFIMNENMGLELNGKLWIELNGTRLIGPGRVELLERIRECGSIRQAAIQMSMSYRQAWQMIEDMNARLDSPVVVSQRGGKGGGNAIVTEKGLQVIAEFKLFYTKFQQFLEKNTLAIKL</sequence>
<dbReference type="InterPro" id="IPR051815">
    <property type="entry name" value="Molybdate_resp_trans_reg"/>
</dbReference>
<dbReference type="GO" id="GO:0003700">
    <property type="term" value="F:DNA-binding transcription factor activity"/>
    <property type="evidence" value="ECO:0007669"/>
    <property type="project" value="InterPro"/>
</dbReference>
<dbReference type="PANTHER" id="PTHR30432">
    <property type="entry name" value="TRANSCRIPTIONAL REGULATOR MODE"/>
    <property type="match status" value="1"/>
</dbReference>
<dbReference type="SUPFAM" id="SSF46785">
    <property type="entry name" value="Winged helix' DNA-binding domain"/>
    <property type="match status" value="1"/>
</dbReference>
<evidence type="ECO:0000313" key="3">
    <source>
        <dbReference type="Proteomes" id="UP000198850"/>
    </source>
</evidence>